<gene>
    <name evidence="2" type="ORF">SULYE_0506</name>
</gene>
<reference evidence="2 3" key="1">
    <citation type="submission" date="2009-04" db="EMBL/GenBank/DDBJ databases">
        <authorList>
            <person name="Reysenbach A.-L."/>
            <person name="Heidelberg J.F."/>
            <person name="Nelson W.C."/>
        </authorList>
    </citation>
    <scope>NUCLEOTIDE SEQUENCE [LARGE SCALE GENOMIC DNA]</scope>
    <source>
        <strain evidence="2 3">SS-5</strain>
    </source>
</reference>
<dbReference type="EMBL" id="ABZS01000034">
    <property type="protein sequence ID" value="EEP60991.1"/>
    <property type="molecule type" value="Genomic_DNA"/>
</dbReference>
<keyword evidence="3" id="KW-1185">Reference proteome</keyword>
<dbReference type="Proteomes" id="UP000005540">
    <property type="component" value="Unassembled WGS sequence"/>
</dbReference>
<evidence type="ECO:0000313" key="3">
    <source>
        <dbReference type="Proteomes" id="UP000005540"/>
    </source>
</evidence>
<protein>
    <submittedName>
        <fullName evidence="2">Uncharacterized protein</fullName>
    </submittedName>
</protein>
<evidence type="ECO:0000256" key="1">
    <source>
        <dbReference type="SAM" id="SignalP"/>
    </source>
</evidence>
<feature type="signal peptide" evidence="1">
    <location>
        <begin position="1"/>
        <end position="23"/>
    </location>
</feature>
<accession>C4FIW6</accession>
<evidence type="ECO:0000313" key="2">
    <source>
        <dbReference type="EMBL" id="EEP60991.1"/>
    </source>
</evidence>
<proteinExistence type="predicted"/>
<dbReference type="AlphaFoldDB" id="C4FIW6"/>
<organism evidence="2 3">
    <name type="scientific">Sulfurihydrogenibium yellowstonense SS-5</name>
    <dbReference type="NCBI Taxonomy" id="432331"/>
    <lineage>
        <taxon>Bacteria</taxon>
        <taxon>Pseudomonadati</taxon>
        <taxon>Aquificota</taxon>
        <taxon>Aquificia</taxon>
        <taxon>Aquificales</taxon>
        <taxon>Hydrogenothermaceae</taxon>
        <taxon>Sulfurihydrogenibium</taxon>
    </lineage>
</organism>
<sequence>MLKFRNFILSLIFLVFFYNNSKAANMSEYCYTPPTITTSVSPNVMLVIDVSGSMSLLAYDGTTYQGNEEGYFIPDKVYKYNSSQDYWEETTGTATTCPNSADRIKKTKLYAGSCLNFLYMTRIDLVRWAL</sequence>
<feature type="non-terminal residue" evidence="2">
    <location>
        <position position="130"/>
    </location>
</feature>
<feature type="chain" id="PRO_5002937903" evidence="1">
    <location>
        <begin position="24"/>
        <end position="130"/>
    </location>
</feature>
<name>C4FIW6_9AQUI</name>
<keyword evidence="1" id="KW-0732">Signal</keyword>
<comment type="caution">
    <text evidence="2">The sequence shown here is derived from an EMBL/GenBank/DDBJ whole genome shotgun (WGS) entry which is preliminary data.</text>
</comment>